<comment type="caution">
    <text evidence="1">The sequence shown here is derived from an EMBL/GenBank/DDBJ whole genome shotgun (WGS) entry which is preliminary data.</text>
</comment>
<organism evidence="1 2">
    <name type="scientific">Blattamonas nauphoetae</name>
    <dbReference type="NCBI Taxonomy" id="2049346"/>
    <lineage>
        <taxon>Eukaryota</taxon>
        <taxon>Metamonada</taxon>
        <taxon>Preaxostyla</taxon>
        <taxon>Oxymonadida</taxon>
        <taxon>Blattamonas</taxon>
    </lineage>
</organism>
<dbReference type="EMBL" id="JARBJD010000212">
    <property type="protein sequence ID" value="KAK2947035.1"/>
    <property type="molecule type" value="Genomic_DNA"/>
</dbReference>
<reference evidence="1 2" key="1">
    <citation type="journal article" date="2022" name="bioRxiv">
        <title>Genomics of Preaxostyla Flagellates Illuminates Evolutionary Transitions and the Path Towards Mitochondrial Loss.</title>
        <authorList>
            <person name="Novak L.V.F."/>
            <person name="Treitli S.C."/>
            <person name="Pyrih J."/>
            <person name="Halakuc P."/>
            <person name="Pipaliya S.V."/>
            <person name="Vacek V."/>
            <person name="Brzon O."/>
            <person name="Soukal P."/>
            <person name="Eme L."/>
            <person name="Dacks J.B."/>
            <person name="Karnkowska A."/>
            <person name="Elias M."/>
            <person name="Hampl V."/>
        </authorList>
    </citation>
    <scope>NUCLEOTIDE SEQUENCE [LARGE SCALE GENOMIC DNA]</scope>
    <source>
        <strain evidence="1">NAU3</strain>
        <tissue evidence="1">Gut</tissue>
    </source>
</reference>
<dbReference type="SUPFAM" id="SSF48371">
    <property type="entry name" value="ARM repeat"/>
    <property type="match status" value="1"/>
</dbReference>
<proteinExistence type="predicted"/>
<sequence length="882" mass="99831">MISSSFTRFVLHSDNRHRFVPTEHSLLRGDAVHKSEELLNAVRQVKETHSMEKVHTTYHDWKEWVTMLEMVEKGETSLPDLSFLQSRCLRTTLLSLQTKHQLRANPTPIDKKDFADSCRFPTTADTQLRSTAVSAFHHQSSPDPQDYVYNQVLFHGDSNVRHSRQILLTIHDLLTRPPPKSFPWIIRPALESDSKLDEDFQPIPLIVDLNEKFHSSLFDDTDDRKVVAALRRCSAVVQATKSTKCIVDVNAFENSLISGLHSSNPTVQYECYHLFCESGVFHQKFYDPRERRFQTLRTAFYDDNYWARMALLWLWAGWVHFQTEIGKTSFVKETDFDFSGFLAADLSDIQLFFRACHFVGTIILNDVLTMSFQWQMDFLHKFEKRNQMLSRIASDPRLFSKQVGLDLYMVPLAARLGPLLSVFRGCDFPSALTDLVAIESNLRIPNMPLRLKPAIYLNNTSIAPRCRHSFFPMDLMFERFVRDDPDALLEFWNNVHVCSSRKFLLTAYVGLHSLLLRCPPLNLDQQTVNHLLEMLDVEASGQDATHEDIFDLFGLFPPPCLLDTLLSTAHLDSAPIDTRINLFDVVTYYGDYTSPFGACSSLAKVFSMLTPLDSNPEEDELEFMTLAGESVVYLHWLSHPPHFDSPLLCHLPSLAGAQQSGVKTLSSHSGIRSLVTPHIQSDWKTVGAMISGELTPNDDSSILSLCVRYFTSFDFLSSPTGHNILTFIFECLLSPYPALMSAAFEFFHRYVRVVSDAPSSPAIVSSHHLQPSSPAIVSTELATSESGTFNIFTVSAENELRETSTQPIVPPSDTTTLPSPRYSFAMCWNIVFSIHRTPLCTNTSVPPLVLIFLSADLPALSRLESPSLPPRSLHRCSSCQIV</sequence>
<evidence type="ECO:0000313" key="2">
    <source>
        <dbReference type="Proteomes" id="UP001281761"/>
    </source>
</evidence>
<dbReference type="InterPro" id="IPR016024">
    <property type="entry name" value="ARM-type_fold"/>
</dbReference>
<name>A0ABQ9XA07_9EUKA</name>
<accession>A0ABQ9XA07</accession>
<keyword evidence="2" id="KW-1185">Reference proteome</keyword>
<gene>
    <name evidence="1" type="ORF">BLNAU_18037</name>
</gene>
<evidence type="ECO:0000313" key="1">
    <source>
        <dbReference type="EMBL" id="KAK2947035.1"/>
    </source>
</evidence>
<dbReference type="Proteomes" id="UP001281761">
    <property type="component" value="Unassembled WGS sequence"/>
</dbReference>
<protein>
    <submittedName>
        <fullName evidence="1">Uncharacterized protein</fullName>
    </submittedName>
</protein>